<dbReference type="RefSeq" id="WP_138986744.1">
    <property type="nucleotide sequence ID" value="NZ_CP043869.1"/>
</dbReference>
<name>A0A5P1REC2_9GAMM</name>
<keyword evidence="2" id="KW-1185">Reference proteome</keyword>
<gene>
    <name evidence="1" type="ORF">F0U83_13295</name>
</gene>
<dbReference type="EMBL" id="CP043869">
    <property type="protein sequence ID" value="QEQ97616.1"/>
    <property type="molecule type" value="Genomic_DNA"/>
</dbReference>
<proteinExistence type="predicted"/>
<protein>
    <recommendedName>
        <fullName evidence="3">CENP-V/GFA domain-containing protein</fullName>
    </recommendedName>
</protein>
<evidence type="ECO:0008006" key="3">
    <source>
        <dbReference type="Google" id="ProtNLM"/>
    </source>
</evidence>
<organism evidence="1 2">
    <name type="scientific">Neptunomonas concharum</name>
    <dbReference type="NCBI Taxonomy" id="1031538"/>
    <lineage>
        <taxon>Bacteria</taxon>
        <taxon>Pseudomonadati</taxon>
        <taxon>Pseudomonadota</taxon>
        <taxon>Gammaproteobacteria</taxon>
        <taxon>Oceanospirillales</taxon>
        <taxon>Oceanospirillaceae</taxon>
        <taxon>Neptunomonas</taxon>
    </lineage>
</organism>
<reference evidence="1 2" key="1">
    <citation type="journal article" date="2019" name="Biochem. Eng. J.">
        <title>Metabolic engineering of the marine bacteria Neptunomonas concharum for the production of acetoin and meso-2,3-butanediol from acetate.</title>
        <authorList>
            <person name="Li W."/>
            <person name="Pu N."/>
            <person name="Liu C.-X."/>
            <person name="Yuan Q.-P."/>
            <person name="Li Z.-J."/>
        </authorList>
    </citation>
    <scope>NUCLEOTIDE SEQUENCE [LARGE SCALE GENOMIC DNA]</scope>
    <source>
        <strain evidence="1 2">JCM17730</strain>
    </source>
</reference>
<dbReference type="InterPro" id="IPR046149">
    <property type="entry name" value="DUF6151"/>
</dbReference>
<dbReference type="Pfam" id="PF19648">
    <property type="entry name" value="DUF6151"/>
    <property type="match status" value="1"/>
</dbReference>
<sequence>MSSVVKLSCQCGNVQGALKVVKGSSFHVKCLCCDCQSYASKLNNEDLILDEQGGTELFQTYPAYLTITQGHEHIGCMQLSEQGIFRWHTTCCNMPLGNTMRSPNMPFVGISVKWMQFSDEQEKERILGPVTMKAFGKYARGPMPHDAYARFPLSYMPKIIGFMLKGMIGKKQSPSPFFKDGKPIVPAKIG</sequence>
<accession>A0A5P1REC2</accession>
<dbReference type="KEGG" id="ncu:F0U83_13295"/>
<dbReference type="Proteomes" id="UP000324760">
    <property type="component" value="Chromosome"/>
</dbReference>
<evidence type="ECO:0000313" key="2">
    <source>
        <dbReference type="Proteomes" id="UP000324760"/>
    </source>
</evidence>
<dbReference type="AlphaFoldDB" id="A0A5P1REC2"/>
<evidence type="ECO:0000313" key="1">
    <source>
        <dbReference type="EMBL" id="QEQ97616.1"/>
    </source>
</evidence>
<dbReference type="OrthoDB" id="5500342at2"/>